<dbReference type="Proteomes" id="UP001058003">
    <property type="component" value="Chromosome"/>
</dbReference>
<reference evidence="3" key="1">
    <citation type="submission" date="2021-04" db="EMBL/GenBank/DDBJ databases">
        <title>Dactylosporangium aurantiacum NRRL B-8018 full assembly.</title>
        <authorList>
            <person name="Hartkoorn R.C."/>
            <person name="Beaudoing E."/>
            <person name="Hot D."/>
        </authorList>
    </citation>
    <scope>NUCLEOTIDE SEQUENCE</scope>
    <source>
        <strain evidence="3">NRRL B-8018</strain>
    </source>
</reference>
<dbReference type="KEGG" id="daur:Daura_17865"/>
<dbReference type="RefSeq" id="WP_033366432.1">
    <property type="nucleotide sequence ID" value="NZ_CP073767.1"/>
</dbReference>
<dbReference type="PRINTS" id="PR01438">
    <property type="entry name" value="UNVRSLSTRESS"/>
</dbReference>
<feature type="domain" description="UspA" evidence="2">
    <location>
        <begin position="6"/>
        <end position="140"/>
    </location>
</feature>
<dbReference type="InterPro" id="IPR006016">
    <property type="entry name" value="UspA"/>
</dbReference>
<dbReference type="EMBL" id="CP073767">
    <property type="protein sequence ID" value="UWZ57867.1"/>
    <property type="molecule type" value="Genomic_DNA"/>
</dbReference>
<evidence type="ECO:0000256" key="1">
    <source>
        <dbReference type="ARBA" id="ARBA00008791"/>
    </source>
</evidence>
<dbReference type="InterPro" id="IPR006015">
    <property type="entry name" value="Universal_stress_UspA"/>
</dbReference>
<evidence type="ECO:0000313" key="4">
    <source>
        <dbReference type="Proteomes" id="UP001058003"/>
    </source>
</evidence>
<proteinExistence type="inferred from homology"/>
<dbReference type="AlphaFoldDB" id="A0A9Q9MQS6"/>
<comment type="similarity">
    <text evidence="1">Belongs to the universal stress protein A family.</text>
</comment>
<dbReference type="SUPFAM" id="SSF52402">
    <property type="entry name" value="Adenine nucleotide alpha hydrolases-like"/>
    <property type="match status" value="2"/>
</dbReference>
<protein>
    <submittedName>
        <fullName evidence="3">Universal stress protein</fullName>
    </submittedName>
</protein>
<dbReference type="Pfam" id="PF00582">
    <property type="entry name" value="Usp"/>
    <property type="match status" value="2"/>
</dbReference>
<dbReference type="PANTHER" id="PTHR31964:SF113">
    <property type="entry name" value="USPA DOMAIN-CONTAINING PROTEIN"/>
    <property type="match status" value="1"/>
</dbReference>
<evidence type="ECO:0000259" key="2">
    <source>
        <dbReference type="Pfam" id="PF00582"/>
    </source>
</evidence>
<dbReference type="PANTHER" id="PTHR31964">
    <property type="entry name" value="ADENINE NUCLEOTIDE ALPHA HYDROLASES-LIKE SUPERFAMILY PROTEIN"/>
    <property type="match status" value="1"/>
</dbReference>
<organism evidence="3 4">
    <name type="scientific">Dactylosporangium aurantiacum</name>
    <dbReference type="NCBI Taxonomy" id="35754"/>
    <lineage>
        <taxon>Bacteria</taxon>
        <taxon>Bacillati</taxon>
        <taxon>Actinomycetota</taxon>
        <taxon>Actinomycetes</taxon>
        <taxon>Micromonosporales</taxon>
        <taxon>Micromonosporaceae</taxon>
        <taxon>Dactylosporangium</taxon>
    </lineage>
</organism>
<evidence type="ECO:0000313" key="3">
    <source>
        <dbReference type="EMBL" id="UWZ57867.1"/>
    </source>
</evidence>
<keyword evidence="4" id="KW-1185">Reference proteome</keyword>
<dbReference type="Gene3D" id="3.40.50.620">
    <property type="entry name" value="HUPs"/>
    <property type="match status" value="2"/>
</dbReference>
<dbReference type="InterPro" id="IPR014729">
    <property type="entry name" value="Rossmann-like_a/b/a_fold"/>
</dbReference>
<name>A0A9Q9MQS6_9ACTN</name>
<accession>A0A9Q9MQS6</accession>
<gene>
    <name evidence="3" type="ORF">Daura_17865</name>
</gene>
<feature type="domain" description="UspA" evidence="2">
    <location>
        <begin position="149"/>
        <end position="285"/>
    </location>
</feature>
<sequence length="294" mass="29990">MGRAAIVVGVDGAQTSLDAVRWAAAEAGRHDAPLRVVLAYHWRTPLTAFAPSAALAGAARRVATDVVDGAVREARRAVPGVTVDGTATIGRPAPALLQEAAGAAMLVVGSHAHHAVTGALLGSISQQVAMHACCPVAVVRGRADPGGAVLVGVDGAPTAAHVTRAAFAEARSRGCDLLAVRAVETPMAPCTVGMPPLMYDTAAVRRSLTQEATRLVASVGEDYPDVRWELHGVDGDATEVLVRRTHGAQLAVVGSRGHGGFAGLLLGSVCLHLLHRSQCPVLVARGGAAPEEEG</sequence>